<comment type="caution">
    <text evidence="7">The sequence shown here is derived from an EMBL/GenBank/DDBJ whole genome shotgun (WGS) entry which is preliminary data.</text>
</comment>
<keyword evidence="5" id="KW-0472">Membrane</keyword>
<comment type="subcellular location">
    <subcellularLocation>
        <location evidence="1">Cell membrane</location>
        <topology evidence="1">Multi-pass membrane protein</topology>
    </subcellularLocation>
</comment>
<dbReference type="OrthoDB" id="75169at2759"/>
<sequence length="332" mass="38150">MVVCCSRLYVSYASGDLCLCVLLSADRKDFEEAFCYGLRKSGIGRSYVISKLKKYPKFQAYSYCYTRDLASRYFGILNPITFMFVYIGTTLSDLSDITHGWHEISKTRWMFMAFCLTISGAKRGRPAPGEHREAREPDGEESGERGHLTKWKALDYEPIKKALWYGQQTGTPMDHDRILLELYPRLTGDEIRGLFAPPPWEALKGSLSKKKNRVDADKIAALTAWHRLTAKLETRFVEASFRNLLMVMRRTYGPLSQRPDGEEVLVLRVQTLSIGYYFMVFASSTFGVNNRIRNQRYQGFEDDQIKKKKAVVSSFQPSLFASFLKMAKDGFW</sequence>
<evidence type="ECO:0000313" key="7">
    <source>
        <dbReference type="EMBL" id="KAC9177458.1"/>
    </source>
</evidence>
<evidence type="ECO:0000256" key="6">
    <source>
        <dbReference type="SAM" id="MobiDB-lite"/>
    </source>
</evidence>
<dbReference type="PANTHER" id="PTHR12677">
    <property type="entry name" value="GOLGI APPARATUS MEMBRANE PROTEIN TVP38-RELATED"/>
    <property type="match status" value="1"/>
</dbReference>
<evidence type="ECO:0000256" key="2">
    <source>
        <dbReference type="ARBA" id="ARBA00022475"/>
    </source>
</evidence>
<name>A0A5N6L6X9_9ASTR</name>
<organism evidence="7 8">
    <name type="scientific">Mikania micrantha</name>
    <name type="common">bitter vine</name>
    <dbReference type="NCBI Taxonomy" id="192012"/>
    <lineage>
        <taxon>Eukaryota</taxon>
        <taxon>Viridiplantae</taxon>
        <taxon>Streptophyta</taxon>
        <taxon>Embryophyta</taxon>
        <taxon>Tracheophyta</taxon>
        <taxon>Spermatophyta</taxon>
        <taxon>Magnoliopsida</taxon>
        <taxon>eudicotyledons</taxon>
        <taxon>Gunneridae</taxon>
        <taxon>Pentapetalae</taxon>
        <taxon>asterids</taxon>
        <taxon>campanulids</taxon>
        <taxon>Asterales</taxon>
        <taxon>Asteraceae</taxon>
        <taxon>Asteroideae</taxon>
        <taxon>Heliantheae alliance</taxon>
        <taxon>Eupatorieae</taxon>
        <taxon>Mikania</taxon>
    </lineage>
</organism>
<keyword evidence="3" id="KW-0812">Transmembrane</keyword>
<evidence type="ECO:0000256" key="5">
    <source>
        <dbReference type="ARBA" id="ARBA00023136"/>
    </source>
</evidence>
<dbReference type="InterPro" id="IPR015414">
    <property type="entry name" value="TMEM64"/>
</dbReference>
<evidence type="ECO:0000256" key="3">
    <source>
        <dbReference type="ARBA" id="ARBA00022692"/>
    </source>
</evidence>
<reference evidence="7 8" key="1">
    <citation type="submission" date="2019-05" db="EMBL/GenBank/DDBJ databases">
        <title>Mikania micrantha, genome provides insights into the molecular mechanism of rapid growth.</title>
        <authorList>
            <person name="Liu B."/>
        </authorList>
    </citation>
    <scope>NUCLEOTIDE SEQUENCE [LARGE SCALE GENOMIC DNA]</scope>
    <source>
        <strain evidence="7">NLD-2019</strain>
        <tissue evidence="7">Leaf</tissue>
    </source>
</reference>
<feature type="compositionally biased region" description="Basic and acidic residues" evidence="6">
    <location>
        <begin position="128"/>
        <end position="145"/>
    </location>
</feature>
<dbReference type="PANTHER" id="PTHR12677:SF24">
    <property type="entry name" value="OS07G0655900 PROTEIN"/>
    <property type="match status" value="1"/>
</dbReference>
<evidence type="ECO:0000256" key="1">
    <source>
        <dbReference type="ARBA" id="ARBA00004651"/>
    </source>
</evidence>
<keyword evidence="2" id="KW-1003">Cell membrane</keyword>
<dbReference type="EMBL" id="SZYD01002755">
    <property type="protein sequence ID" value="KAC9177458.1"/>
    <property type="molecule type" value="Genomic_DNA"/>
</dbReference>
<evidence type="ECO:0000256" key="4">
    <source>
        <dbReference type="ARBA" id="ARBA00022989"/>
    </source>
</evidence>
<proteinExistence type="predicted"/>
<dbReference type="AlphaFoldDB" id="A0A5N6L6X9"/>
<dbReference type="GO" id="GO:0005886">
    <property type="term" value="C:plasma membrane"/>
    <property type="evidence" value="ECO:0007669"/>
    <property type="project" value="UniProtKB-SubCell"/>
</dbReference>
<feature type="region of interest" description="Disordered" evidence="6">
    <location>
        <begin position="123"/>
        <end position="145"/>
    </location>
</feature>
<gene>
    <name evidence="7" type="ORF">E3N88_46261</name>
</gene>
<protein>
    <submittedName>
        <fullName evidence="7">Uncharacterized protein</fullName>
    </submittedName>
</protein>
<accession>A0A5N6L6X9</accession>
<keyword evidence="8" id="KW-1185">Reference proteome</keyword>
<dbReference type="Proteomes" id="UP000326396">
    <property type="component" value="Unassembled WGS sequence"/>
</dbReference>
<keyword evidence="4" id="KW-1133">Transmembrane helix</keyword>
<evidence type="ECO:0000313" key="8">
    <source>
        <dbReference type="Proteomes" id="UP000326396"/>
    </source>
</evidence>